<keyword evidence="7" id="KW-1185">Reference proteome</keyword>
<feature type="domain" description="HTH dtxR-type" evidence="5">
    <location>
        <begin position="1"/>
        <end position="67"/>
    </location>
</feature>
<keyword evidence="2" id="KW-0805">Transcription regulation</keyword>
<evidence type="ECO:0000256" key="4">
    <source>
        <dbReference type="ARBA" id="ARBA00023163"/>
    </source>
</evidence>
<dbReference type="AlphaFoldDB" id="A0A9Q4C3T8"/>
<dbReference type="InterPro" id="IPR036390">
    <property type="entry name" value="WH_DNA-bd_sf"/>
</dbReference>
<evidence type="ECO:0000259" key="5">
    <source>
        <dbReference type="PROSITE" id="PS50944"/>
    </source>
</evidence>
<dbReference type="InterPro" id="IPR011991">
    <property type="entry name" value="ArsR-like_HTH"/>
</dbReference>
<dbReference type="Pfam" id="PF02742">
    <property type="entry name" value="Fe_dep_repr_C"/>
    <property type="match status" value="1"/>
</dbReference>
<comment type="similarity">
    <text evidence="1">Belongs to the DtxR/MntR family.</text>
</comment>
<sequence>MTELTITESTEMYLKEIYLLSRDEGRAKTGSIADRLGVSPPSVTEKLSSLEDAGLVEYEKYKGARLTPDGEETAEDVLQKHCLVERFLVKFLGVEEGFHDEACRIEHVMSDDVADELGDIVDQKPECPSCYDASKGHCAALFTS</sequence>
<comment type="caution">
    <text evidence="6">The sequence shown here is derived from an EMBL/GenBank/DDBJ whole genome shotgun (WGS) entry which is preliminary data.</text>
</comment>
<dbReference type="GO" id="GO:0046983">
    <property type="term" value="F:protein dimerization activity"/>
    <property type="evidence" value="ECO:0007669"/>
    <property type="project" value="InterPro"/>
</dbReference>
<dbReference type="GO" id="GO:0003677">
    <property type="term" value="F:DNA binding"/>
    <property type="evidence" value="ECO:0007669"/>
    <property type="project" value="UniProtKB-KW"/>
</dbReference>
<dbReference type="InterPro" id="IPR001367">
    <property type="entry name" value="Fe_dep_repressor"/>
</dbReference>
<proteinExistence type="inferred from homology"/>
<keyword evidence="4" id="KW-0804">Transcription</keyword>
<protein>
    <submittedName>
        <fullName evidence="6">Metal-dependent transcriptional regulator</fullName>
    </submittedName>
</protein>
<dbReference type="InterPro" id="IPR036388">
    <property type="entry name" value="WH-like_DNA-bd_sf"/>
</dbReference>
<dbReference type="SMART" id="SM00529">
    <property type="entry name" value="HTH_DTXR"/>
    <property type="match status" value="1"/>
</dbReference>
<evidence type="ECO:0000313" key="6">
    <source>
        <dbReference type="EMBL" id="MCX2817831.1"/>
    </source>
</evidence>
<dbReference type="GO" id="GO:0046914">
    <property type="term" value="F:transition metal ion binding"/>
    <property type="evidence" value="ECO:0007669"/>
    <property type="project" value="InterPro"/>
</dbReference>
<dbReference type="SUPFAM" id="SSF46785">
    <property type="entry name" value="Winged helix' DNA-binding domain"/>
    <property type="match status" value="1"/>
</dbReference>
<evidence type="ECO:0000313" key="7">
    <source>
        <dbReference type="Proteomes" id="UP001149411"/>
    </source>
</evidence>
<dbReference type="PANTHER" id="PTHR33238">
    <property type="entry name" value="IRON (METAL) DEPENDENT REPRESSOR, DTXR FAMILY"/>
    <property type="match status" value="1"/>
</dbReference>
<dbReference type="RefSeq" id="WP_266085330.1">
    <property type="nucleotide sequence ID" value="NZ_RKLV01000001.1"/>
</dbReference>
<accession>A0A9Q4C3T8</accession>
<dbReference type="InterPro" id="IPR000835">
    <property type="entry name" value="HTH_MarR-typ"/>
</dbReference>
<evidence type="ECO:0000256" key="3">
    <source>
        <dbReference type="ARBA" id="ARBA00023125"/>
    </source>
</evidence>
<dbReference type="Pfam" id="PF01325">
    <property type="entry name" value="Fe_dep_repress"/>
    <property type="match status" value="1"/>
</dbReference>
<evidence type="ECO:0000256" key="2">
    <source>
        <dbReference type="ARBA" id="ARBA00023015"/>
    </source>
</evidence>
<dbReference type="GO" id="GO:0003700">
    <property type="term" value="F:DNA-binding transcription factor activity"/>
    <property type="evidence" value="ECO:0007669"/>
    <property type="project" value="InterPro"/>
</dbReference>
<dbReference type="CDD" id="cd00090">
    <property type="entry name" value="HTH_ARSR"/>
    <property type="match status" value="1"/>
</dbReference>
<evidence type="ECO:0000256" key="1">
    <source>
        <dbReference type="ARBA" id="ARBA00007871"/>
    </source>
</evidence>
<dbReference type="InterPro" id="IPR050536">
    <property type="entry name" value="DtxR_MntR_Metal-Reg"/>
</dbReference>
<keyword evidence="3" id="KW-0238">DNA-binding</keyword>
<dbReference type="SMART" id="SM00347">
    <property type="entry name" value="HTH_MARR"/>
    <property type="match status" value="1"/>
</dbReference>
<organism evidence="6 7">
    <name type="scientific">Halorutilus salinus</name>
    <dbReference type="NCBI Taxonomy" id="2487751"/>
    <lineage>
        <taxon>Archaea</taxon>
        <taxon>Methanobacteriati</taxon>
        <taxon>Methanobacteriota</taxon>
        <taxon>Stenosarchaea group</taxon>
        <taxon>Halobacteria</taxon>
        <taxon>Halorutilales</taxon>
        <taxon>Halorutilaceae</taxon>
        <taxon>Halorutilus</taxon>
    </lineage>
</organism>
<dbReference type="Gene3D" id="1.10.60.10">
    <property type="entry name" value="Iron dependent repressor, metal binding and dimerisation domain"/>
    <property type="match status" value="1"/>
</dbReference>
<dbReference type="Gene3D" id="1.10.10.10">
    <property type="entry name" value="Winged helix-like DNA-binding domain superfamily/Winged helix DNA-binding domain"/>
    <property type="match status" value="1"/>
</dbReference>
<dbReference type="SUPFAM" id="SSF47979">
    <property type="entry name" value="Iron-dependent repressor protein, dimerization domain"/>
    <property type="match status" value="1"/>
</dbReference>
<dbReference type="InterPro" id="IPR022689">
    <property type="entry name" value="Iron_dep_repressor"/>
</dbReference>
<dbReference type="InterPro" id="IPR022687">
    <property type="entry name" value="HTH_DTXR"/>
</dbReference>
<dbReference type="PANTHER" id="PTHR33238:SF7">
    <property type="entry name" value="IRON-DEPENDENT TRANSCRIPTIONAL REGULATOR"/>
    <property type="match status" value="1"/>
</dbReference>
<dbReference type="Proteomes" id="UP001149411">
    <property type="component" value="Unassembled WGS sequence"/>
</dbReference>
<dbReference type="PROSITE" id="PS50944">
    <property type="entry name" value="HTH_DTXR"/>
    <property type="match status" value="1"/>
</dbReference>
<reference evidence="6" key="1">
    <citation type="submission" date="2022-09" db="EMBL/GenBank/DDBJ databases">
        <title>Haloadaptaus new haloarchaeum isolated from saline soil.</title>
        <authorList>
            <person name="Duran-Viseras A."/>
            <person name="Sanchez-Porro C."/>
            <person name="Ventosa A."/>
        </authorList>
    </citation>
    <scope>NUCLEOTIDE SEQUENCE</scope>
    <source>
        <strain evidence="6">F3-133</strain>
    </source>
</reference>
<dbReference type="EMBL" id="RKLV01000001">
    <property type="protein sequence ID" value="MCX2817831.1"/>
    <property type="molecule type" value="Genomic_DNA"/>
</dbReference>
<gene>
    <name evidence="6" type="ORF">EGH25_00425</name>
</gene>
<name>A0A9Q4C3T8_9EURY</name>
<dbReference type="InterPro" id="IPR036421">
    <property type="entry name" value="Fe_dep_repressor_sf"/>
</dbReference>